<proteinExistence type="predicted"/>
<dbReference type="InterPro" id="IPR012318">
    <property type="entry name" value="HTH_CRP"/>
</dbReference>
<feature type="domain" description="Cyclic nucleotide-binding" evidence="4">
    <location>
        <begin position="22"/>
        <end position="125"/>
    </location>
</feature>
<feature type="domain" description="HTH crp-type" evidence="5">
    <location>
        <begin position="156"/>
        <end position="229"/>
    </location>
</feature>
<evidence type="ECO:0000259" key="4">
    <source>
        <dbReference type="PROSITE" id="PS50042"/>
    </source>
</evidence>
<dbReference type="SUPFAM" id="SSF46785">
    <property type="entry name" value="Winged helix' DNA-binding domain"/>
    <property type="match status" value="1"/>
</dbReference>
<evidence type="ECO:0000256" key="3">
    <source>
        <dbReference type="ARBA" id="ARBA00023163"/>
    </source>
</evidence>
<dbReference type="InterPro" id="IPR000595">
    <property type="entry name" value="cNMP-bd_dom"/>
</dbReference>
<dbReference type="SMART" id="SM00419">
    <property type="entry name" value="HTH_CRP"/>
    <property type="match status" value="1"/>
</dbReference>
<protein>
    <recommendedName>
        <fullName evidence="7">cAMP-binding proteins - catabolite gene activator and regulatory subunit of cAMP-dependent protein kinases</fullName>
    </recommendedName>
</protein>
<dbReference type="InterPro" id="IPR050397">
    <property type="entry name" value="Env_Response_Regulators"/>
</dbReference>
<evidence type="ECO:0000259" key="5">
    <source>
        <dbReference type="PROSITE" id="PS51063"/>
    </source>
</evidence>
<evidence type="ECO:0000256" key="1">
    <source>
        <dbReference type="ARBA" id="ARBA00023015"/>
    </source>
</evidence>
<keyword evidence="3" id="KW-0804">Transcription</keyword>
<dbReference type="InterPro" id="IPR036388">
    <property type="entry name" value="WH-like_DNA-bd_sf"/>
</dbReference>
<dbReference type="SMART" id="SM00100">
    <property type="entry name" value="cNMP"/>
    <property type="match status" value="1"/>
</dbReference>
<dbReference type="PROSITE" id="PS50042">
    <property type="entry name" value="CNMP_BINDING_3"/>
    <property type="match status" value="1"/>
</dbReference>
<dbReference type="InterPro" id="IPR014710">
    <property type="entry name" value="RmlC-like_jellyroll"/>
</dbReference>
<dbReference type="InterPro" id="IPR036390">
    <property type="entry name" value="WH_DNA-bd_sf"/>
</dbReference>
<reference evidence="6" key="1">
    <citation type="submission" date="2020-02" db="EMBL/GenBank/DDBJ databases">
        <authorList>
            <person name="Meier V. D."/>
        </authorList>
    </citation>
    <scope>NUCLEOTIDE SEQUENCE</scope>
    <source>
        <strain evidence="6">AVDCRST_MAG80</strain>
    </source>
</reference>
<dbReference type="Gene3D" id="1.10.10.10">
    <property type="entry name" value="Winged helix-like DNA-binding domain superfamily/Winged helix DNA-binding domain"/>
    <property type="match status" value="1"/>
</dbReference>
<dbReference type="PANTHER" id="PTHR24567">
    <property type="entry name" value="CRP FAMILY TRANSCRIPTIONAL REGULATORY PROTEIN"/>
    <property type="match status" value="1"/>
</dbReference>
<dbReference type="InterPro" id="IPR018490">
    <property type="entry name" value="cNMP-bd_dom_sf"/>
</dbReference>
<gene>
    <name evidence="6" type="ORF">AVDCRST_MAG80-1514</name>
</gene>
<sequence length="241" mass="27090">MTEVGRRSVGEDRVRLLSLVDVFEPLSWEEIEKINWQNLNTRLQPGEVFYTPMDLSETLFVLQSGRVRIYRSLPEGRELTLAVLESGTVFGEMALTGQRLRASYAQAMEESEISAMCRADVERLVLDKPAVGLQLVHLLSERLAAYETRMEGLGLKEVPARLAGLILELVEAQGVRDSAGYKIPTRYTHQQLGTMIGANREAVTRAFARLRETGTVEVKRRYVHVEDLEALKRAAEGTVTE</sequence>
<keyword evidence="2" id="KW-0238">DNA-binding</keyword>
<accession>A0A6J4QF66</accession>
<dbReference type="AlphaFoldDB" id="A0A6J4QF66"/>
<dbReference type="GO" id="GO:0003677">
    <property type="term" value="F:DNA binding"/>
    <property type="evidence" value="ECO:0007669"/>
    <property type="project" value="UniProtKB-KW"/>
</dbReference>
<name>A0A6J4QF66_9ACTN</name>
<dbReference type="Pfam" id="PF13545">
    <property type="entry name" value="HTH_Crp_2"/>
    <property type="match status" value="1"/>
</dbReference>
<evidence type="ECO:0008006" key="7">
    <source>
        <dbReference type="Google" id="ProtNLM"/>
    </source>
</evidence>
<dbReference type="EMBL" id="CADCVC010000132">
    <property type="protein sequence ID" value="CAA9443153.1"/>
    <property type="molecule type" value="Genomic_DNA"/>
</dbReference>
<dbReference type="GO" id="GO:0005829">
    <property type="term" value="C:cytosol"/>
    <property type="evidence" value="ECO:0007669"/>
    <property type="project" value="TreeGrafter"/>
</dbReference>
<evidence type="ECO:0000313" key="6">
    <source>
        <dbReference type="EMBL" id="CAA9443153.1"/>
    </source>
</evidence>
<dbReference type="GO" id="GO:0003700">
    <property type="term" value="F:DNA-binding transcription factor activity"/>
    <property type="evidence" value="ECO:0007669"/>
    <property type="project" value="TreeGrafter"/>
</dbReference>
<dbReference type="PANTHER" id="PTHR24567:SF74">
    <property type="entry name" value="HTH-TYPE TRANSCRIPTIONAL REGULATOR ARCR"/>
    <property type="match status" value="1"/>
</dbReference>
<dbReference type="CDD" id="cd00038">
    <property type="entry name" value="CAP_ED"/>
    <property type="match status" value="1"/>
</dbReference>
<dbReference type="PROSITE" id="PS51063">
    <property type="entry name" value="HTH_CRP_2"/>
    <property type="match status" value="1"/>
</dbReference>
<evidence type="ECO:0000256" key="2">
    <source>
        <dbReference type="ARBA" id="ARBA00023125"/>
    </source>
</evidence>
<dbReference type="SUPFAM" id="SSF51206">
    <property type="entry name" value="cAMP-binding domain-like"/>
    <property type="match status" value="1"/>
</dbReference>
<keyword evidence="1" id="KW-0805">Transcription regulation</keyword>
<dbReference type="Gene3D" id="2.60.120.10">
    <property type="entry name" value="Jelly Rolls"/>
    <property type="match status" value="1"/>
</dbReference>
<organism evidence="6">
    <name type="scientific">uncultured Rubrobacteraceae bacterium</name>
    <dbReference type="NCBI Taxonomy" id="349277"/>
    <lineage>
        <taxon>Bacteria</taxon>
        <taxon>Bacillati</taxon>
        <taxon>Actinomycetota</taxon>
        <taxon>Rubrobacteria</taxon>
        <taxon>Rubrobacterales</taxon>
        <taxon>Rubrobacteraceae</taxon>
        <taxon>environmental samples</taxon>
    </lineage>
</organism>
<dbReference type="Pfam" id="PF00027">
    <property type="entry name" value="cNMP_binding"/>
    <property type="match status" value="1"/>
</dbReference>